<evidence type="ECO:0000313" key="3">
    <source>
        <dbReference type="EMBL" id="QID17022.1"/>
    </source>
</evidence>
<dbReference type="GO" id="GO:0003676">
    <property type="term" value="F:nucleic acid binding"/>
    <property type="evidence" value="ECO:0007669"/>
    <property type="project" value="InterPro"/>
</dbReference>
<dbReference type="NCBIfam" id="TIGR00252">
    <property type="entry name" value="YraN family protein"/>
    <property type="match status" value="1"/>
</dbReference>
<proteinExistence type="inferred from homology"/>
<dbReference type="Gene3D" id="3.40.1350.10">
    <property type="match status" value="1"/>
</dbReference>
<dbReference type="InterPro" id="IPR011856">
    <property type="entry name" value="tRNA_endonuc-like_dom_sf"/>
</dbReference>
<comment type="similarity">
    <text evidence="1 2">Belongs to the UPF0102 family.</text>
</comment>
<evidence type="ECO:0000256" key="2">
    <source>
        <dbReference type="HAMAP-Rule" id="MF_00048"/>
    </source>
</evidence>
<dbReference type="AlphaFoldDB" id="A0A6C1B0A3"/>
<dbReference type="Pfam" id="PF02021">
    <property type="entry name" value="UPF0102"/>
    <property type="match status" value="1"/>
</dbReference>
<dbReference type="RefSeq" id="WP_173764189.1">
    <property type="nucleotide sequence ID" value="NZ_CP048836.1"/>
</dbReference>
<dbReference type="InterPro" id="IPR011335">
    <property type="entry name" value="Restrct_endonuc-II-like"/>
</dbReference>
<organism evidence="3 4">
    <name type="scientific">Nitrogeniibacter mangrovi</name>
    <dbReference type="NCBI Taxonomy" id="2016596"/>
    <lineage>
        <taxon>Bacteria</taxon>
        <taxon>Pseudomonadati</taxon>
        <taxon>Pseudomonadota</taxon>
        <taxon>Betaproteobacteria</taxon>
        <taxon>Rhodocyclales</taxon>
        <taxon>Zoogloeaceae</taxon>
        <taxon>Nitrogeniibacter</taxon>
    </lineage>
</organism>
<dbReference type="InterPro" id="IPR003509">
    <property type="entry name" value="UPF0102_YraN-like"/>
</dbReference>
<gene>
    <name evidence="3" type="ORF">G3580_04815</name>
</gene>
<dbReference type="EMBL" id="CP048836">
    <property type="protein sequence ID" value="QID17022.1"/>
    <property type="molecule type" value="Genomic_DNA"/>
</dbReference>
<dbReference type="PANTHER" id="PTHR34039">
    <property type="entry name" value="UPF0102 PROTEIN YRAN"/>
    <property type="match status" value="1"/>
</dbReference>
<dbReference type="NCBIfam" id="NF009150">
    <property type="entry name" value="PRK12497.1-3"/>
    <property type="match status" value="1"/>
</dbReference>
<protein>
    <recommendedName>
        <fullName evidence="2">UPF0102 protein G3580_04815</fullName>
    </recommendedName>
</protein>
<sequence>MRAVIERLKGLIVRPRTPARQADGQRAEAAAERFLVREGLRTLARNYRCREGEIDLVCRHGRVVVFVEVRLRRRADYGGAAGSVTPAKRRRIICAARHWLVHAGHGRRAPPCRFDVISMQHPDDPHPDWIRAAFDADARV</sequence>
<evidence type="ECO:0000256" key="1">
    <source>
        <dbReference type="ARBA" id="ARBA00006738"/>
    </source>
</evidence>
<name>A0A6C1B0A3_9RHOO</name>
<accession>A0A6C1B0A3</accession>
<dbReference type="PANTHER" id="PTHR34039:SF1">
    <property type="entry name" value="UPF0102 PROTEIN YRAN"/>
    <property type="match status" value="1"/>
</dbReference>
<evidence type="ECO:0000313" key="4">
    <source>
        <dbReference type="Proteomes" id="UP000501991"/>
    </source>
</evidence>
<dbReference type="CDD" id="cd20736">
    <property type="entry name" value="PoNe_Nuclease"/>
    <property type="match status" value="1"/>
</dbReference>
<reference evidence="3 4" key="1">
    <citation type="submission" date="2020-02" db="EMBL/GenBank/DDBJ databases">
        <title>Nitrogenibacter mangrovi gen. nov., sp. nov. isolated from mangrove sediment, a denitrifying betaproteobacterium.</title>
        <authorList>
            <person name="Liao H."/>
            <person name="Tian Y."/>
        </authorList>
    </citation>
    <scope>NUCLEOTIDE SEQUENCE [LARGE SCALE GENOMIC DNA]</scope>
    <source>
        <strain evidence="3 4">M9-3-2</strain>
    </source>
</reference>
<keyword evidence="4" id="KW-1185">Reference proteome</keyword>
<dbReference type="KEGG" id="azq:G3580_04815"/>
<dbReference type="SUPFAM" id="SSF52980">
    <property type="entry name" value="Restriction endonuclease-like"/>
    <property type="match status" value="1"/>
</dbReference>
<dbReference type="HAMAP" id="MF_00048">
    <property type="entry name" value="UPF0102"/>
    <property type="match status" value="1"/>
</dbReference>
<dbReference type="Proteomes" id="UP000501991">
    <property type="component" value="Chromosome"/>
</dbReference>
<dbReference type="NCBIfam" id="NF009154">
    <property type="entry name" value="PRK12497.3-3"/>
    <property type="match status" value="1"/>
</dbReference>